<keyword evidence="3" id="KW-1185">Reference proteome</keyword>
<dbReference type="VEuPathDB" id="FungiDB:BD410DRAFT_835822"/>
<feature type="compositionally biased region" description="Low complexity" evidence="1">
    <location>
        <begin position="102"/>
        <end position="116"/>
    </location>
</feature>
<name>A0A4Y7QIW4_9AGAM</name>
<accession>A0A4Y7QIW4</accession>
<reference evidence="2 3" key="1">
    <citation type="submission" date="2018-06" db="EMBL/GenBank/DDBJ databases">
        <title>A transcriptomic atlas of mushroom development highlights an independent origin of complex multicellularity.</title>
        <authorList>
            <consortium name="DOE Joint Genome Institute"/>
            <person name="Krizsan K."/>
            <person name="Almasi E."/>
            <person name="Merenyi Z."/>
            <person name="Sahu N."/>
            <person name="Viragh M."/>
            <person name="Koszo T."/>
            <person name="Mondo S."/>
            <person name="Kiss B."/>
            <person name="Balint B."/>
            <person name="Kues U."/>
            <person name="Barry K."/>
            <person name="Hegedus J.C."/>
            <person name="Henrissat B."/>
            <person name="Johnson J."/>
            <person name="Lipzen A."/>
            <person name="Ohm R."/>
            <person name="Nagy I."/>
            <person name="Pangilinan J."/>
            <person name="Yan J."/>
            <person name="Xiong Y."/>
            <person name="Grigoriev I.V."/>
            <person name="Hibbett D.S."/>
            <person name="Nagy L.G."/>
        </authorList>
    </citation>
    <scope>NUCLEOTIDE SEQUENCE [LARGE SCALE GENOMIC DNA]</scope>
    <source>
        <strain evidence="2 3">SZMC22713</strain>
    </source>
</reference>
<protein>
    <submittedName>
        <fullName evidence="2">Uncharacterized protein</fullName>
    </submittedName>
</protein>
<dbReference type="AlphaFoldDB" id="A0A4Y7QIW4"/>
<proteinExistence type="predicted"/>
<feature type="compositionally biased region" description="Pro residues" evidence="1">
    <location>
        <begin position="27"/>
        <end position="37"/>
    </location>
</feature>
<evidence type="ECO:0000256" key="1">
    <source>
        <dbReference type="SAM" id="MobiDB-lite"/>
    </source>
</evidence>
<sequence>MSTAVPPNFDPFATHPFTNSSGVMPRAPQPHPYPKPVPQSTYHNNAPAMAPSTSIPTPHTPLSVHAPQPLRASPGSQSTKKPVFEPFKLDRSSPDLKDVLAKKPGSGQPGQKKARS</sequence>
<gene>
    <name evidence="2" type="ORF">BD410DRAFT_835822</name>
</gene>
<dbReference type="OrthoDB" id="191192at2759"/>
<feature type="region of interest" description="Disordered" evidence="1">
    <location>
        <begin position="1"/>
        <end position="116"/>
    </location>
</feature>
<dbReference type="Proteomes" id="UP000294933">
    <property type="component" value="Unassembled WGS sequence"/>
</dbReference>
<organism evidence="2 3">
    <name type="scientific">Rickenella mellea</name>
    <dbReference type="NCBI Taxonomy" id="50990"/>
    <lineage>
        <taxon>Eukaryota</taxon>
        <taxon>Fungi</taxon>
        <taxon>Dikarya</taxon>
        <taxon>Basidiomycota</taxon>
        <taxon>Agaricomycotina</taxon>
        <taxon>Agaricomycetes</taxon>
        <taxon>Hymenochaetales</taxon>
        <taxon>Rickenellaceae</taxon>
        <taxon>Rickenella</taxon>
    </lineage>
</organism>
<evidence type="ECO:0000313" key="3">
    <source>
        <dbReference type="Proteomes" id="UP000294933"/>
    </source>
</evidence>
<dbReference type="STRING" id="50990.A0A4Y7QIW4"/>
<feature type="compositionally biased region" description="Basic and acidic residues" evidence="1">
    <location>
        <begin position="87"/>
        <end position="101"/>
    </location>
</feature>
<evidence type="ECO:0000313" key="2">
    <source>
        <dbReference type="EMBL" id="TDL27584.1"/>
    </source>
</evidence>
<dbReference type="EMBL" id="ML170159">
    <property type="protein sequence ID" value="TDL27584.1"/>
    <property type="molecule type" value="Genomic_DNA"/>
</dbReference>